<gene>
    <name evidence="2" type="ORF">E4635_01095</name>
</gene>
<dbReference type="PANTHER" id="PTHR47199">
    <property type="entry name" value="PHOTOSYSTEM II STABILITY/ASSEMBLY FACTOR HCF136, CHLOROPLASTIC"/>
    <property type="match status" value="1"/>
</dbReference>
<dbReference type="InterPro" id="IPR036278">
    <property type="entry name" value="Sialidase_sf"/>
</dbReference>
<keyword evidence="3" id="KW-1185">Reference proteome</keyword>
<dbReference type="EMBL" id="SRLH01000001">
    <property type="protein sequence ID" value="TGD59561.1"/>
    <property type="molecule type" value="Genomic_DNA"/>
</dbReference>
<dbReference type="CDD" id="cd15482">
    <property type="entry name" value="Sialidase_non-viral"/>
    <property type="match status" value="1"/>
</dbReference>
<comment type="caution">
    <text evidence="2">The sequence shown here is derived from an EMBL/GenBank/DDBJ whole genome shotgun (WGS) entry which is preliminary data.</text>
</comment>
<evidence type="ECO:0000313" key="2">
    <source>
        <dbReference type="EMBL" id="TGD59561.1"/>
    </source>
</evidence>
<name>A0A4Z0LCF4_9FLAO</name>
<feature type="chain" id="PRO_5021460751" evidence="1">
    <location>
        <begin position="23"/>
        <end position="350"/>
    </location>
</feature>
<dbReference type="RefSeq" id="WP_135524768.1">
    <property type="nucleotide sequence ID" value="NZ_SRLH01000001.1"/>
</dbReference>
<keyword evidence="1" id="KW-0732">Signal</keyword>
<dbReference type="AlphaFoldDB" id="A0A4Z0LCF4"/>
<feature type="signal peptide" evidence="1">
    <location>
        <begin position="1"/>
        <end position="22"/>
    </location>
</feature>
<protein>
    <submittedName>
        <fullName evidence="2">Oxidoreductase</fullName>
    </submittedName>
</protein>
<accession>A0A4Z0LCF4</accession>
<organism evidence="2 3">
    <name type="scientific">Flavobacterium humi</name>
    <dbReference type="NCBI Taxonomy" id="2562683"/>
    <lineage>
        <taxon>Bacteria</taxon>
        <taxon>Pseudomonadati</taxon>
        <taxon>Bacteroidota</taxon>
        <taxon>Flavobacteriia</taxon>
        <taxon>Flavobacteriales</taxon>
        <taxon>Flavobacteriaceae</taxon>
        <taxon>Flavobacterium</taxon>
    </lineage>
</organism>
<dbReference type="InterPro" id="IPR015943">
    <property type="entry name" value="WD40/YVTN_repeat-like_dom_sf"/>
</dbReference>
<sequence length="350" mass="38256">MKKMVLTAIAISLLVSCGTNKAGIAAPMYSHIKIDTLFSGKLSCRALAVDGNTVWYAGNNGNYGRISLNGETDSNWNMSRENQKIEFRSMAQTSKYVFMLSIENPALLYRIAKDGSEIKQVYEEHHDKAFYDSMQFFNDTDGMAVGDPTEDCPSVIRTADGGATWQKIPCSKLPKLAEGEAFFAASNTNLILKGTKAWIVSGGKKARVFYSGDKGDTWTAYETPIIQGQTMTGTFTADFYNESIGILAGGNYEKPEQNYQNKAITLDGGKTWKLIADNQGFGYASCIQYFPGSGGKSIVSVGATGVFYSRDGGLAWQKLADDKDFLTIRFLDGKTAVAAGKNRIVRITFQ</sequence>
<dbReference type="Proteomes" id="UP000297407">
    <property type="component" value="Unassembled WGS sequence"/>
</dbReference>
<evidence type="ECO:0000313" key="3">
    <source>
        <dbReference type="Proteomes" id="UP000297407"/>
    </source>
</evidence>
<dbReference type="OrthoDB" id="9813892at2"/>
<evidence type="ECO:0000256" key="1">
    <source>
        <dbReference type="SAM" id="SignalP"/>
    </source>
</evidence>
<dbReference type="Gene3D" id="2.130.10.10">
    <property type="entry name" value="YVTN repeat-like/Quinoprotein amine dehydrogenase"/>
    <property type="match status" value="1"/>
</dbReference>
<dbReference type="PROSITE" id="PS51257">
    <property type="entry name" value="PROKAR_LIPOPROTEIN"/>
    <property type="match status" value="1"/>
</dbReference>
<dbReference type="SUPFAM" id="SSF50939">
    <property type="entry name" value="Sialidases"/>
    <property type="match status" value="1"/>
</dbReference>
<dbReference type="PANTHER" id="PTHR47199:SF2">
    <property type="entry name" value="PHOTOSYSTEM II STABILITY_ASSEMBLY FACTOR HCF136, CHLOROPLASTIC"/>
    <property type="match status" value="1"/>
</dbReference>
<proteinExistence type="predicted"/>
<reference evidence="2 3" key="1">
    <citation type="submission" date="2019-04" db="EMBL/GenBank/DDBJ databases">
        <title>Flavobacterium sp. strain DS2-A Genome sequencing and assembly.</title>
        <authorList>
            <person name="Kim I."/>
        </authorList>
    </citation>
    <scope>NUCLEOTIDE SEQUENCE [LARGE SCALE GENOMIC DNA]</scope>
    <source>
        <strain evidence="2 3">DS2-A</strain>
    </source>
</reference>